<dbReference type="GO" id="GO:0016757">
    <property type="term" value="F:glycosyltransferase activity"/>
    <property type="evidence" value="ECO:0007669"/>
    <property type="project" value="UniProtKB-KW"/>
</dbReference>
<evidence type="ECO:0000256" key="3">
    <source>
        <dbReference type="ARBA" id="ARBA00023180"/>
    </source>
</evidence>
<dbReference type="EMBL" id="CAIIXF020000004">
    <property type="protein sequence ID" value="CAH1781900.1"/>
    <property type="molecule type" value="Genomic_DNA"/>
</dbReference>
<proteinExistence type="predicted"/>
<dbReference type="OrthoDB" id="529273at2759"/>
<evidence type="ECO:0000313" key="4">
    <source>
        <dbReference type="EMBL" id="CAH1781900.1"/>
    </source>
</evidence>
<dbReference type="Proteomes" id="UP000749559">
    <property type="component" value="Unassembled WGS sequence"/>
</dbReference>
<protein>
    <submittedName>
        <fullName evidence="4">Uncharacterized protein</fullName>
    </submittedName>
</protein>
<reference evidence="4" key="1">
    <citation type="submission" date="2022-03" db="EMBL/GenBank/DDBJ databases">
        <authorList>
            <person name="Martin C."/>
        </authorList>
    </citation>
    <scope>NUCLEOTIDE SEQUENCE</scope>
</reference>
<keyword evidence="1" id="KW-0328">Glycosyltransferase</keyword>
<gene>
    <name evidence="4" type="ORF">OFUS_LOCUS8407</name>
</gene>
<dbReference type="InterPro" id="IPR049625">
    <property type="entry name" value="Glyco_transf_61_cat"/>
</dbReference>
<name>A0A8J1UXY5_OWEFU</name>
<keyword evidence="3" id="KW-0325">Glycoprotein</keyword>
<keyword evidence="5" id="KW-1185">Reference proteome</keyword>
<evidence type="ECO:0000256" key="1">
    <source>
        <dbReference type="ARBA" id="ARBA00022676"/>
    </source>
</evidence>
<dbReference type="PANTHER" id="PTHR20961">
    <property type="entry name" value="GLYCOSYLTRANSFERASE"/>
    <property type="match status" value="1"/>
</dbReference>
<evidence type="ECO:0000313" key="5">
    <source>
        <dbReference type="Proteomes" id="UP000749559"/>
    </source>
</evidence>
<dbReference type="Pfam" id="PF04577">
    <property type="entry name" value="Glyco_transf_61"/>
    <property type="match status" value="1"/>
</dbReference>
<dbReference type="AlphaFoldDB" id="A0A8J1UXY5"/>
<accession>A0A8J1UXY5</accession>
<dbReference type="InterPro" id="IPR007657">
    <property type="entry name" value="Glycosyltransferase_61"/>
</dbReference>
<comment type="caution">
    <text evidence="4">The sequence shown here is derived from an EMBL/GenBank/DDBJ whole genome shotgun (WGS) entry which is preliminary data.</text>
</comment>
<organism evidence="4 5">
    <name type="scientific">Owenia fusiformis</name>
    <name type="common">Polychaete worm</name>
    <dbReference type="NCBI Taxonomy" id="6347"/>
    <lineage>
        <taxon>Eukaryota</taxon>
        <taxon>Metazoa</taxon>
        <taxon>Spiralia</taxon>
        <taxon>Lophotrochozoa</taxon>
        <taxon>Annelida</taxon>
        <taxon>Polychaeta</taxon>
        <taxon>Sedentaria</taxon>
        <taxon>Canalipalpata</taxon>
        <taxon>Sabellida</taxon>
        <taxon>Oweniida</taxon>
        <taxon>Oweniidae</taxon>
        <taxon>Owenia</taxon>
    </lineage>
</organism>
<keyword evidence="2" id="KW-0808">Transferase</keyword>
<evidence type="ECO:0000256" key="2">
    <source>
        <dbReference type="ARBA" id="ARBA00022679"/>
    </source>
</evidence>
<sequence length="445" mass="50320">MQIPQRWRRLMGIAIFIYLFVTLILLDVIDPLYLLKPHSNYKTKMLKNISFGTDKITSHLPHGFVMERPNVISCPPKSWNIYDAACLYTIPKHIDLDGVDMETIIYPNVSFPEPNTITSEDRRLFLTFHPNHDLLKNGPDPKSLIGRIYHIRSGTFTVKRQDCGWKSNVNETKAKNRSNVTPMNWFNILIPLVVPDGWTFQHFLDGTLPKIMQVFHFLNIPGVKILLKTPRDNIINDFLTALGITADKIVIGLDGNTYGANHLIFTCITPGIHPILWKLGRKRLGAKETLPDDVTNSSVVLLTRAFSKNGGRKLLNSDAVANTLKERYGSNFVLFQGNYNFKETLKLFGNTRAIIGVHGGAFYNINFAPSKAHIIEIMPILDNNGRIANGLAHTMVWTMSNMLDQVYWRISTRVPSGNTNVVVNIKSLIAIMDKIDETQNYSTSS</sequence>